<gene>
    <name evidence="2" type="ORF">AArc1_1085</name>
    <name evidence="3" type="ORF">AArcMg_2613</name>
</gene>
<sequence length="162" mass="17169">MTFLVPFDGSYLAEAAVARAAEYGEVLEEDVVALSVVPAEESYAVTKGWYEDGEDEPFSVAYVADKLEDGVTAIAPAATFRYERVDDGMPMAVAQRIGTVAEELRPSVVFLGTDDVGEIAEPVTSVAGGVAARAAYDVHVVRHYAPPSSPSVRLEEGPSLGE</sequence>
<dbReference type="KEGG" id="nan:AArc1_1085"/>
<dbReference type="AlphaFoldDB" id="A0A346PSV8"/>
<reference evidence="5" key="1">
    <citation type="submission" date="2017-10" db="EMBL/GenBank/DDBJ databases">
        <title>Phenotypic and genomic properties of facultatively anaerobic sulfur-reducing natronoarchaea from hypersaline soda lakes.</title>
        <authorList>
            <person name="Sorokin D.Y."/>
            <person name="Kublanov I.V."/>
            <person name="Roman P."/>
            <person name="Sinninghe Damste J.S."/>
            <person name="Golyshin P.N."/>
            <person name="Rojo D."/>
            <person name="Ciordia S."/>
            <person name="Mena Md.C."/>
            <person name="Ferrer M."/>
            <person name="Messina E."/>
            <person name="Smedile F."/>
            <person name="La Spada G."/>
            <person name="La Cono V."/>
            <person name="Yakimov M.M."/>
        </authorList>
    </citation>
    <scope>NUCLEOTIDE SEQUENCE [LARGE SCALE GENOMIC DNA]</scope>
    <source>
        <strain evidence="5">AArc1</strain>
    </source>
</reference>
<evidence type="ECO:0000313" key="4">
    <source>
        <dbReference type="Proteomes" id="UP000258613"/>
    </source>
</evidence>
<organism evidence="3 4">
    <name type="scientific">Natrarchaeobaculum sulfurireducens</name>
    <dbReference type="NCBI Taxonomy" id="2044521"/>
    <lineage>
        <taxon>Archaea</taxon>
        <taxon>Methanobacteriati</taxon>
        <taxon>Methanobacteriota</taxon>
        <taxon>Stenosarchaea group</taxon>
        <taxon>Halobacteria</taxon>
        <taxon>Halobacteriales</taxon>
        <taxon>Natrialbaceae</taxon>
        <taxon>Natrarchaeobaculum</taxon>
    </lineage>
</organism>
<accession>A0A346PSV8</accession>
<evidence type="ECO:0000313" key="5">
    <source>
        <dbReference type="Proteomes" id="UP000258707"/>
    </source>
</evidence>
<accession>A0A346PD31</accession>
<reference evidence="3" key="3">
    <citation type="journal article" date="2019" name="Int. J. Syst. Evol. Microbiol.">
        <title>Natronolimnobius sulfurireducens sp. nov. and Halalkaliarchaeum desulfuricum gen. nov., sp. nov., the first sulfur-respiring alkaliphilic haloarchaea from hypersaline alkaline lakes.</title>
        <authorList>
            <person name="Sorokin D.Y."/>
            <person name="Yakimov M."/>
            <person name="Messina E."/>
            <person name="Merkel A.Y."/>
            <person name="Bale N.J."/>
            <person name="Sinninghe Damste J.S."/>
        </authorList>
    </citation>
    <scope>NUCLEOTIDE SEQUENCE</scope>
    <source>
        <strain evidence="3">AArc-Mg</strain>
        <strain evidence="2">AArc1</strain>
    </source>
</reference>
<reference evidence="4" key="2">
    <citation type="submission" date="2018-02" db="EMBL/GenBank/DDBJ databases">
        <title>Phenotypic and genomic properties of facultatively anaerobic sulfur-reducing natronoarchaea from hypersaline soda lakes.</title>
        <authorList>
            <person name="Sorokin D.Y."/>
            <person name="Kublanov I.V."/>
            <person name="Roman P."/>
            <person name="Sinninghe Damste J.S."/>
            <person name="Golyshin P.N."/>
            <person name="Rojo D."/>
            <person name="Ciordia S."/>
            <person name="Mena M.D.C."/>
            <person name="Ferrer M."/>
            <person name="Messina E."/>
            <person name="Smedile F."/>
            <person name="La Spada G."/>
            <person name="La Cono V."/>
            <person name="Yakimov M.M."/>
        </authorList>
    </citation>
    <scope>NUCLEOTIDE SEQUENCE [LARGE SCALE GENOMIC DNA]</scope>
    <source>
        <strain evidence="4">AArc-Mg</strain>
    </source>
</reference>
<protein>
    <submittedName>
        <fullName evidence="2">Nucleotide-binding protein, UspA family</fullName>
    </submittedName>
</protein>
<dbReference type="OrthoDB" id="193961at2157"/>
<dbReference type="Gene3D" id="3.40.50.620">
    <property type="entry name" value="HUPs"/>
    <property type="match status" value="1"/>
</dbReference>
<dbReference type="SUPFAM" id="SSF52402">
    <property type="entry name" value="Adenine nucleotide alpha hydrolases-like"/>
    <property type="match status" value="1"/>
</dbReference>
<dbReference type="KEGG" id="nag:AArcMg_2613"/>
<dbReference type="EMBL" id="CP024047">
    <property type="protein sequence ID" value="AXR77426.1"/>
    <property type="molecule type" value="Genomic_DNA"/>
</dbReference>
<proteinExistence type="predicted"/>
<name>A0A346PSV8_9EURY</name>
<evidence type="ECO:0000313" key="3">
    <source>
        <dbReference type="EMBL" id="AXR82603.1"/>
    </source>
</evidence>
<dbReference type="Proteomes" id="UP000258613">
    <property type="component" value="Chromosome"/>
</dbReference>
<evidence type="ECO:0000259" key="1">
    <source>
        <dbReference type="Pfam" id="PF00582"/>
    </source>
</evidence>
<dbReference type="EMBL" id="CP027033">
    <property type="protein sequence ID" value="AXR82603.1"/>
    <property type="molecule type" value="Genomic_DNA"/>
</dbReference>
<dbReference type="GeneID" id="37643103"/>
<evidence type="ECO:0000313" key="2">
    <source>
        <dbReference type="EMBL" id="AXR77426.1"/>
    </source>
</evidence>
<dbReference type="InterPro" id="IPR006016">
    <property type="entry name" value="UspA"/>
</dbReference>
<dbReference type="Pfam" id="PF00582">
    <property type="entry name" value="Usp"/>
    <property type="match status" value="1"/>
</dbReference>
<dbReference type="RefSeq" id="WP_117363606.1">
    <property type="nucleotide sequence ID" value="NZ_CP024047.1"/>
</dbReference>
<feature type="domain" description="UspA" evidence="1">
    <location>
        <begin position="2"/>
        <end position="142"/>
    </location>
</feature>
<keyword evidence="4" id="KW-1185">Reference proteome</keyword>
<dbReference type="Proteomes" id="UP000258707">
    <property type="component" value="Chromosome"/>
</dbReference>
<dbReference type="InterPro" id="IPR014729">
    <property type="entry name" value="Rossmann-like_a/b/a_fold"/>
</dbReference>